<protein>
    <recommendedName>
        <fullName evidence="12">Nucleolar protein 10</fullName>
    </recommendedName>
</protein>
<evidence type="ECO:0000259" key="9">
    <source>
        <dbReference type="Pfam" id="PF23098"/>
    </source>
</evidence>
<evidence type="ECO:0000256" key="3">
    <source>
        <dbReference type="ARBA" id="ARBA00022574"/>
    </source>
</evidence>
<evidence type="ECO:0000256" key="6">
    <source>
        <dbReference type="SAM" id="MobiDB-lite"/>
    </source>
</evidence>
<dbReference type="SMART" id="SM00320">
    <property type="entry name" value="WD40"/>
    <property type="match status" value="4"/>
</dbReference>
<dbReference type="GO" id="GO:0032040">
    <property type="term" value="C:small-subunit processome"/>
    <property type="evidence" value="ECO:0007669"/>
    <property type="project" value="TreeGrafter"/>
</dbReference>
<dbReference type="GO" id="GO:0030686">
    <property type="term" value="C:90S preribosome"/>
    <property type="evidence" value="ECO:0007669"/>
    <property type="project" value="TreeGrafter"/>
</dbReference>
<dbReference type="InterPro" id="IPR001680">
    <property type="entry name" value="WD40_rpt"/>
</dbReference>
<dbReference type="GO" id="GO:0000462">
    <property type="term" value="P:maturation of SSU-rRNA from tricistronic rRNA transcript (SSU-rRNA, 5.8S rRNA, LSU-rRNA)"/>
    <property type="evidence" value="ECO:0007669"/>
    <property type="project" value="TreeGrafter"/>
</dbReference>
<feature type="domain" description="Nucleolar protein 10-like second" evidence="8">
    <location>
        <begin position="372"/>
        <end position="420"/>
    </location>
</feature>
<keyword evidence="3" id="KW-0853">WD repeat</keyword>
<evidence type="ECO:0000256" key="4">
    <source>
        <dbReference type="ARBA" id="ARBA00022737"/>
    </source>
</evidence>
<reference evidence="10 11" key="1">
    <citation type="submission" date="2023-10" db="EMBL/GenBank/DDBJ databases">
        <authorList>
            <person name="Maclean D."/>
            <person name="Macfadyen A."/>
        </authorList>
    </citation>
    <scope>NUCLEOTIDE SEQUENCE [LARGE SCALE GENOMIC DNA]</scope>
</reference>
<dbReference type="InterPro" id="IPR015943">
    <property type="entry name" value="WD40/YVTN_repeat-like_dom_sf"/>
</dbReference>
<dbReference type="AlphaFoldDB" id="A0AAV1HTY6"/>
<evidence type="ECO:0000313" key="10">
    <source>
        <dbReference type="EMBL" id="CAK0744566.1"/>
    </source>
</evidence>
<gene>
    <name evidence="10" type="ORF">CVIRNUC_001558</name>
</gene>
<dbReference type="InterPro" id="IPR012580">
    <property type="entry name" value="NUC153"/>
</dbReference>
<feature type="region of interest" description="Disordered" evidence="6">
    <location>
        <begin position="590"/>
        <end position="667"/>
    </location>
</feature>
<feature type="domain" description="Nucleolar protein 10-like N-terminal" evidence="9">
    <location>
        <begin position="8"/>
        <end position="367"/>
    </location>
</feature>
<dbReference type="SUPFAM" id="SSF50978">
    <property type="entry name" value="WD40 repeat-like"/>
    <property type="match status" value="1"/>
</dbReference>
<dbReference type="InterPro" id="IPR036322">
    <property type="entry name" value="WD40_repeat_dom_sf"/>
</dbReference>
<keyword evidence="5" id="KW-0539">Nucleus</keyword>
<organism evidence="10 11">
    <name type="scientific">Coccomyxa viridis</name>
    <dbReference type="NCBI Taxonomy" id="1274662"/>
    <lineage>
        <taxon>Eukaryota</taxon>
        <taxon>Viridiplantae</taxon>
        <taxon>Chlorophyta</taxon>
        <taxon>core chlorophytes</taxon>
        <taxon>Trebouxiophyceae</taxon>
        <taxon>Trebouxiophyceae incertae sedis</taxon>
        <taxon>Coccomyxaceae</taxon>
        <taxon>Coccomyxa</taxon>
    </lineage>
</organism>
<feature type="compositionally biased region" description="Acidic residues" evidence="6">
    <location>
        <begin position="542"/>
        <end position="551"/>
    </location>
</feature>
<comment type="similarity">
    <text evidence="2">Belongs to the WD repeat NOL10/ENP2 family.</text>
</comment>
<evidence type="ECO:0000259" key="7">
    <source>
        <dbReference type="Pfam" id="PF08159"/>
    </source>
</evidence>
<dbReference type="InterPro" id="IPR056550">
    <property type="entry name" value="NOL10_2nd"/>
</dbReference>
<dbReference type="InterPro" id="IPR056551">
    <property type="entry name" value="Beta-prop_NOL10_N"/>
</dbReference>
<evidence type="ECO:0000259" key="8">
    <source>
        <dbReference type="Pfam" id="PF23097"/>
    </source>
</evidence>
<name>A0AAV1HTY6_9CHLO</name>
<evidence type="ECO:0008006" key="12">
    <source>
        <dbReference type="Google" id="ProtNLM"/>
    </source>
</evidence>
<feature type="compositionally biased region" description="Gly residues" evidence="6">
    <location>
        <begin position="655"/>
        <end position="667"/>
    </location>
</feature>
<dbReference type="EMBL" id="CAUYUE010000002">
    <property type="protein sequence ID" value="CAK0744566.1"/>
    <property type="molecule type" value="Genomic_DNA"/>
</dbReference>
<dbReference type="Proteomes" id="UP001314263">
    <property type="component" value="Unassembled WGS sequence"/>
</dbReference>
<dbReference type="InterPro" id="IPR040382">
    <property type="entry name" value="NOL10/Enp2"/>
</dbReference>
<dbReference type="Gene3D" id="2.130.10.10">
    <property type="entry name" value="YVTN repeat-like/Quinoprotein amine dehydrogenase"/>
    <property type="match status" value="1"/>
</dbReference>
<evidence type="ECO:0000313" key="11">
    <source>
        <dbReference type="Proteomes" id="UP001314263"/>
    </source>
</evidence>
<evidence type="ECO:0000256" key="1">
    <source>
        <dbReference type="ARBA" id="ARBA00004604"/>
    </source>
</evidence>
<feature type="compositionally biased region" description="Basic residues" evidence="6">
    <location>
        <begin position="645"/>
        <end position="654"/>
    </location>
</feature>
<dbReference type="Pfam" id="PF08159">
    <property type="entry name" value="NUC153"/>
    <property type="match status" value="1"/>
</dbReference>
<keyword evidence="4" id="KW-0677">Repeat</keyword>
<feature type="domain" description="NUC153" evidence="7">
    <location>
        <begin position="485"/>
        <end position="512"/>
    </location>
</feature>
<dbReference type="PANTHER" id="PTHR14927:SF0">
    <property type="entry name" value="NUCLEOLAR PROTEIN 10"/>
    <property type="match status" value="1"/>
</dbReference>
<sequence length="667" mass="72818">MTMKLTSTGGVKVYNVTSSKSTPDWLKGKTKGSLRKDDEYRRRIELIQDLEFPAACHRLKLTPDGEYLFTTGIHPPRVRVYELGQMSLKFERHFDAEIIDFQILTEDYSKAAFLCGDRSVQLHARYGTHFSTRIPRFGRDLAYDQDSADLLIAASAPEIYRLNLSEGCFYTPLATQSPAVNACAVAPGHGLFAAAGEEGLLECFDLRQRRSVGVLDAAAAAGAAGEGLTALRFSDSGLQCAVGTQNGLVALYDLRSSRPSIVKDHNYGAPIKDIKFHTSGNMAGGSNLMMSADKHIVNIWDAGTAQNMTSLQPQEPGINDVLQWKDSGLIMLGLDAPRIQAYFVPSLGPAPRWCAFLEGLTEELEESAAPALYDDYRFVTRAELAKLGIGHLVGTPLLRAYMHGFFLHNRLWKKARAIAEPFLYDSYRQQRVTAKVEAERKSRIGLKRKLPKVNADLAAREMLGTEGASTPGKKARKPAGTLLQDERFKALFEDQAFTIDEQSEEYKALHPNAEANKRSKQLLKEHFQELGEGSQDRSSGPDDSEDDEEEAQEGRGRAPRMYAAKTAGSAAAFSAQESLAGLQSMPLADRAAAAGHNGHRKPSRQLGAQELSFIPERRGRGRGRGRSRGGGGGGRFEPGSESRGRGSRGRRGGRGGRGGGRGSGGRR</sequence>
<dbReference type="PANTHER" id="PTHR14927">
    <property type="entry name" value="NUCLEOLAR PROTEIN 10"/>
    <property type="match status" value="1"/>
</dbReference>
<accession>A0AAV1HTY6</accession>
<feature type="region of interest" description="Disordered" evidence="6">
    <location>
        <begin position="529"/>
        <end position="574"/>
    </location>
</feature>
<evidence type="ECO:0000256" key="2">
    <source>
        <dbReference type="ARBA" id="ARBA00005264"/>
    </source>
</evidence>
<dbReference type="Pfam" id="PF23097">
    <property type="entry name" value="NOL10_2nd"/>
    <property type="match status" value="1"/>
</dbReference>
<evidence type="ECO:0000256" key="5">
    <source>
        <dbReference type="ARBA" id="ARBA00023242"/>
    </source>
</evidence>
<feature type="compositionally biased region" description="Low complexity" evidence="6">
    <location>
        <begin position="559"/>
        <end position="574"/>
    </location>
</feature>
<comment type="subcellular location">
    <subcellularLocation>
        <location evidence="1">Nucleus</location>
        <location evidence="1">Nucleolus</location>
    </subcellularLocation>
</comment>
<comment type="caution">
    <text evidence="10">The sequence shown here is derived from an EMBL/GenBank/DDBJ whole genome shotgun (WGS) entry which is preliminary data.</text>
</comment>
<keyword evidence="11" id="KW-1185">Reference proteome</keyword>
<dbReference type="Pfam" id="PF23098">
    <property type="entry name" value="Beta-prop_NOL10_N"/>
    <property type="match status" value="1"/>
</dbReference>
<proteinExistence type="inferred from homology"/>